<protein>
    <submittedName>
        <fullName evidence="2">Uncharacterized protein</fullName>
    </submittedName>
</protein>
<accession>A0A6V7TJV5</accession>
<feature type="coiled-coil region" evidence="1">
    <location>
        <begin position="268"/>
        <end position="533"/>
    </location>
</feature>
<feature type="coiled-coil region" evidence="1">
    <location>
        <begin position="79"/>
        <end position="194"/>
    </location>
</feature>
<organism evidence="2 3">
    <name type="scientific">Meloidogyne enterolobii</name>
    <name type="common">Root-knot nematode worm</name>
    <name type="synonym">Meloidogyne mayaguensis</name>
    <dbReference type="NCBI Taxonomy" id="390850"/>
    <lineage>
        <taxon>Eukaryota</taxon>
        <taxon>Metazoa</taxon>
        <taxon>Ecdysozoa</taxon>
        <taxon>Nematoda</taxon>
        <taxon>Chromadorea</taxon>
        <taxon>Rhabditida</taxon>
        <taxon>Tylenchina</taxon>
        <taxon>Tylenchomorpha</taxon>
        <taxon>Tylenchoidea</taxon>
        <taxon>Meloidogynidae</taxon>
        <taxon>Meloidogyninae</taxon>
        <taxon>Meloidogyne</taxon>
    </lineage>
</organism>
<keyword evidence="1" id="KW-0175">Coiled coil</keyword>
<reference evidence="2 3" key="1">
    <citation type="submission" date="2020-08" db="EMBL/GenBank/DDBJ databases">
        <authorList>
            <person name="Koutsovoulos G."/>
            <person name="Danchin GJ E."/>
        </authorList>
    </citation>
    <scope>NUCLEOTIDE SEQUENCE [LARGE SCALE GENOMIC DNA]</scope>
</reference>
<proteinExistence type="predicted"/>
<evidence type="ECO:0000313" key="3">
    <source>
        <dbReference type="Proteomes" id="UP000580250"/>
    </source>
</evidence>
<dbReference type="AlphaFoldDB" id="A0A6V7TJV5"/>
<dbReference type="EMBL" id="CAJEWN010000003">
    <property type="protein sequence ID" value="CAD2125196.1"/>
    <property type="molecule type" value="Genomic_DNA"/>
</dbReference>
<sequence>MNLQNSNNDLSTSICSCSTSNLIGEDSLNRIKLLEVEKDKTNLALQLILAKLDLLTINSTKQNFTANSVYLQEQGLCQNQTIIKQLQELNEKMSGNQKQQEEKIKYLELDKVEKEKEIKILKENLEENKNVYENKILKCEQPVNEFLKIKEEFEKLKEENKNIFKEKLELLEKLKDVLEELGNVKLEMRNMEKSWLQLNKKLEISEYLIFSLRLEIKLNKRKYEQEIKGIKDLAEDLEEIKILDKCNFTFSEASHEENENTKELLSKDEQLQLEIQKKEMKILSLEMEVETQKQQDEKIKYLDWDKLEEEEEIKILKENLEALNELFKIRENSEELKEENEKILKELEENKLKIEKYEEDKKLELINLAKLKNENEGIFKVKNKLLKELEEYKIKMIKKEEENKLNLIKIEEECKELNKKLKNSENLIYQLRQEIGGINLEKSELEDELHDALTVYKYETEKNNEELLKQIKELNLEKTNVLVENNSLLTEIREKDEKISSLELQVKTSERTINSLNIKIAELTAKLDKQRIVYVKRTNKINSIKNENSCCENKCINSNLPTGFCLNANGCVRVKENGVIKYIDSWIGENKWIFFEWTTPIY</sequence>
<gene>
    <name evidence="2" type="ORF">MENT_LOCUS1096</name>
</gene>
<dbReference type="Proteomes" id="UP000580250">
    <property type="component" value="Unassembled WGS sequence"/>
</dbReference>
<name>A0A6V7TJV5_MELEN</name>
<evidence type="ECO:0000313" key="2">
    <source>
        <dbReference type="EMBL" id="CAD2125196.1"/>
    </source>
</evidence>
<evidence type="ECO:0000256" key="1">
    <source>
        <dbReference type="SAM" id="Coils"/>
    </source>
</evidence>
<comment type="caution">
    <text evidence="2">The sequence shown here is derived from an EMBL/GenBank/DDBJ whole genome shotgun (WGS) entry which is preliminary data.</text>
</comment>